<keyword evidence="3" id="KW-1185">Reference proteome</keyword>
<dbReference type="InterPro" id="IPR032675">
    <property type="entry name" value="LRR_dom_sf"/>
</dbReference>
<proteinExistence type="predicted"/>
<dbReference type="AlphaFoldDB" id="A0A9P6IMT7"/>
<evidence type="ECO:0000313" key="3">
    <source>
        <dbReference type="Proteomes" id="UP000749646"/>
    </source>
</evidence>
<dbReference type="EMBL" id="JAAAHW010009473">
    <property type="protein sequence ID" value="KAF9940192.1"/>
    <property type="molecule type" value="Genomic_DNA"/>
</dbReference>
<accession>A0A9P6IMT7</accession>
<gene>
    <name evidence="2" type="ORF">BGZ65_007844</name>
</gene>
<dbReference type="Gene3D" id="3.80.10.10">
    <property type="entry name" value="Ribonuclease Inhibitor"/>
    <property type="match status" value="1"/>
</dbReference>
<name>A0A9P6IMT7_9FUNG</name>
<evidence type="ECO:0000259" key="1">
    <source>
        <dbReference type="Pfam" id="PF24758"/>
    </source>
</evidence>
<dbReference type="SUPFAM" id="SSF52047">
    <property type="entry name" value="RNI-like"/>
    <property type="match status" value="1"/>
</dbReference>
<dbReference type="InterPro" id="IPR055411">
    <property type="entry name" value="LRR_FXL15/At3g58940/PEG3-like"/>
</dbReference>
<evidence type="ECO:0000313" key="2">
    <source>
        <dbReference type="EMBL" id="KAF9940192.1"/>
    </source>
</evidence>
<comment type="caution">
    <text evidence="2">The sequence shown here is derived from an EMBL/GenBank/DDBJ whole genome shotgun (WGS) entry which is preliminary data.</text>
</comment>
<feature type="domain" description="F-box/LRR-repeat protein 15/At3g58940/PEG3-like LRR" evidence="1">
    <location>
        <begin position="108"/>
        <end position="197"/>
    </location>
</feature>
<dbReference type="Pfam" id="PF24758">
    <property type="entry name" value="LRR_At5g56370"/>
    <property type="match status" value="1"/>
</dbReference>
<dbReference type="OrthoDB" id="2432222at2759"/>
<sequence length="472" mass="54437">MVSPHPLELPEVILCVAKFVPDYGRPICARVSKVWYQAFSLTIWRHLKLGYGKTRPSSTALFKHHHLIKAFELNGDPKLTDEPLSFPNLEFLRLSAGKKGEPNFSDWVIAHPSLTRLSLDQFMDSSLSALWENLVGFRHLRDLTLSRVSIVNADLDTFWQLCTHLERLNLREVRIPGEGNLSSMEFPSMKEVQVWNINSGVAVNLEFLRRCPHLAAFTWISWNRLVDEQFVAEFNPLIDARTWPDLHEFCVRSQSITQEDLSKILSCMKRITALDIRTIKKVFGPESMDQIQPHFANLGALYIESRRGITSMMSQEILTCCPLLEKFWGYQMDATDIVEGRPWVCLRLQEFAACFCFTPSNITQLQPLVFEQLSKLTKLRRLFLDSNGASGFQETIDLRLENGLGKLSSLRSLSSISFIDTEQKMQEQEIDWMVENWTSLEEVYGLLNTRESDDQKAMKRRLQRNGVRVFLE</sequence>
<dbReference type="Proteomes" id="UP000749646">
    <property type="component" value="Unassembled WGS sequence"/>
</dbReference>
<reference evidence="2" key="1">
    <citation type="journal article" date="2020" name="Fungal Divers.">
        <title>Resolving the Mortierellaceae phylogeny through synthesis of multi-gene phylogenetics and phylogenomics.</title>
        <authorList>
            <person name="Vandepol N."/>
            <person name="Liber J."/>
            <person name="Desiro A."/>
            <person name="Na H."/>
            <person name="Kennedy M."/>
            <person name="Barry K."/>
            <person name="Grigoriev I.V."/>
            <person name="Miller A.N."/>
            <person name="O'Donnell K."/>
            <person name="Stajich J.E."/>
            <person name="Bonito G."/>
        </authorList>
    </citation>
    <scope>NUCLEOTIDE SEQUENCE</scope>
    <source>
        <strain evidence="2">MES-2147</strain>
    </source>
</reference>
<protein>
    <recommendedName>
        <fullName evidence="1">F-box/LRR-repeat protein 15/At3g58940/PEG3-like LRR domain-containing protein</fullName>
    </recommendedName>
</protein>
<organism evidence="2 3">
    <name type="scientific">Modicella reniformis</name>
    <dbReference type="NCBI Taxonomy" id="1440133"/>
    <lineage>
        <taxon>Eukaryota</taxon>
        <taxon>Fungi</taxon>
        <taxon>Fungi incertae sedis</taxon>
        <taxon>Mucoromycota</taxon>
        <taxon>Mortierellomycotina</taxon>
        <taxon>Mortierellomycetes</taxon>
        <taxon>Mortierellales</taxon>
        <taxon>Mortierellaceae</taxon>
        <taxon>Modicella</taxon>
    </lineage>
</organism>